<gene>
    <name evidence="1" type="ORF">NCTC7357_05836</name>
</gene>
<sequence length="42" mass="4522">MASGALSAYLGEFVDCEVEFSATMLGKVVRVVVRFKILAAKD</sequence>
<name>A0AAX3G336_9PSED</name>
<dbReference type="Proteomes" id="UP000277437">
    <property type="component" value="Chromosome"/>
</dbReference>
<protein>
    <submittedName>
        <fullName evidence="1">Uncharacterized protein</fullName>
    </submittedName>
</protein>
<proteinExistence type="predicted"/>
<accession>A0AAX3G336</accession>
<reference evidence="1 2" key="1">
    <citation type="submission" date="2018-12" db="EMBL/GenBank/DDBJ databases">
        <authorList>
            <consortium name="Pathogen Informatics"/>
        </authorList>
    </citation>
    <scope>NUCLEOTIDE SEQUENCE [LARGE SCALE GENOMIC DNA]</scope>
    <source>
        <strain evidence="1 2">NCTC7357</strain>
    </source>
</reference>
<evidence type="ECO:0000313" key="1">
    <source>
        <dbReference type="EMBL" id="VEF77432.1"/>
    </source>
</evidence>
<dbReference type="EMBL" id="LR134334">
    <property type="protein sequence ID" value="VEF77432.1"/>
    <property type="molecule type" value="Genomic_DNA"/>
</dbReference>
<dbReference type="AlphaFoldDB" id="A0AAX3G336"/>
<organism evidence="1 2">
    <name type="scientific">Pseudomonas chlororaphis</name>
    <dbReference type="NCBI Taxonomy" id="587753"/>
    <lineage>
        <taxon>Bacteria</taxon>
        <taxon>Pseudomonadati</taxon>
        <taxon>Pseudomonadota</taxon>
        <taxon>Gammaproteobacteria</taxon>
        <taxon>Pseudomonadales</taxon>
        <taxon>Pseudomonadaceae</taxon>
        <taxon>Pseudomonas</taxon>
    </lineage>
</organism>
<evidence type="ECO:0000313" key="2">
    <source>
        <dbReference type="Proteomes" id="UP000277437"/>
    </source>
</evidence>